<dbReference type="CDD" id="cd05380">
    <property type="entry name" value="CAP_euk"/>
    <property type="match status" value="1"/>
</dbReference>
<dbReference type="SMART" id="SM00198">
    <property type="entry name" value="SCP"/>
    <property type="match status" value="1"/>
</dbReference>
<organism evidence="5 6">
    <name type="scientific">Cryptolaemus montrouzieri</name>
    <dbReference type="NCBI Taxonomy" id="559131"/>
    <lineage>
        <taxon>Eukaryota</taxon>
        <taxon>Metazoa</taxon>
        <taxon>Ecdysozoa</taxon>
        <taxon>Arthropoda</taxon>
        <taxon>Hexapoda</taxon>
        <taxon>Insecta</taxon>
        <taxon>Pterygota</taxon>
        <taxon>Neoptera</taxon>
        <taxon>Endopterygota</taxon>
        <taxon>Coleoptera</taxon>
        <taxon>Polyphaga</taxon>
        <taxon>Cucujiformia</taxon>
        <taxon>Coccinelloidea</taxon>
        <taxon>Coccinellidae</taxon>
        <taxon>Scymninae</taxon>
        <taxon>Scymnini</taxon>
        <taxon>Cryptolaemus</taxon>
    </lineage>
</organism>
<evidence type="ECO:0000256" key="1">
    <source>
        <dbReference type="ARBA" id="ARBA00004613"/>
    </source>
</evidence>
<gene>
    <name evidence="5" type="ORF">HHI36_017742</name>
</gene>
<dbReference type="Gene3D" id="3.40.33.10">
    <property type="entry name" value="CAP"/>
    <property type="match status" value="1"/>
</dbReference>
<evidence type="ECO:0000313" key="5">
    <source>
        <dbReference type="EMBL" id="KAL3280247.1"/>
    </source>
</evidence>
<evidence type="ECO:0000256" key="2">
    <source>
        <dbReference type="ARBA" id="ARBA00022525"/>
    </source>
</evidence>
<dbReference type="InterPro" id="IPR035940">
    <property type="entry name" value="CAP_sf"/>
</dbReference>
<evidence type="ECO:0000259" key="4">
    <source>
        <dbReference type="SMART" id="SM00198"/>
    </source>
</evidence>
<feature type="signal peptide" evidence="3">
    <location>
        <begin position="1"/>
        <end position="20"/>
    </location>
</feature>
<dbReference type="AlphaFoldDB" id="A0ABD2NP34"/>
<proteinExistence type="predicted"/>
<accession>A0ABD2NP34</accession>
<keyword evidence="6" id="KW-1185">Reference proteome</keyword>
<dbReference type="EMBL" id="JABFTP020000124">
    <property type="protein sequence ID" value="KAL3280247.1"/>
    <property type="molecule type" value="Genomic_DNA"/>
</dbReference>
<keyword evidence="3" id="KW-0732">Signal</keyword>
<dbReference type="InterPro" id="IPR014044">
    <property type="entry name" value="CAP_dom"/>
</dbReference>
<dbReference type="GO" id="GO:0005576">
    <property type="term" value="C:extracellular region"/>
    <property type="evidence" value="ECO:0007669"/>
    <property type="project" value="UniProtKB-SubCell"/>
</dbReference>
<comment type="caution">
    <text evidence="5">The sequence shown here is derived from an EMBL/GenBank/DDBJ whole genome shotgun (WGS) entry which is preliminary data.</text>
</comment>
<keyword evidence="2" id="KW-0964">Secreted</keyword>
<dbReference type="Proteomes" id="UP001516400">
    <property type="component" value="Unassembled WGS sequence"/>
</dbReference>
<dbReference type="Pfam" id="PF00188">
    <property type="entry name" value="CAP"/>
    <property type="match status" value="1"/>
</dbReference>
<reference evidence="5 6" key="1">
    <citation type="journal article" date="2021" name="BMC Biol.">
        <title>Horizontally acquired antibacterial genes associated with adaptive radiation of ladybird beetles.</title>
        <authorList>
            <person name="Li H.S."/>
            <person name="Tang X.F."/>
            <person name="Huang Y.H."/>
            <person name="Xu Z.Y."/>
            <person name="Chen M.L."/>
            <person name="Du X.Y."/>
            <person name="Qiu B.Y."/>
            <person name="Chen P.T."/>
            <person name="Zhang W."/>
            <person name="Slipinski A."/>
            <person name="Escalona H.E."/>
            <person name="Waterhouse R.M."/>
            <person name="Zwick A."/>
            <person name="Pang H."/>
        </authorList>
    </citation>
    <scope>NUCLEOTIDE SEQUENCE [LARGE SCALE GENOMIC DNA]</scope>
    <source>
        <strain evidence="5">SYSU2018</strain>
    </source>
</reference>
<comment type="subcellular location">
    <subcellularLocation>
        <location evidence="1">Secreted</location>
    </subcellularLocation>
</comment>
<sequence length="163" mass="18521">MFCLANILLLVAILAESAFAACSNGVYENGLSKDEENFVVNKHNELRTLIAQGKVPNQPRGVNLKRMKYSAILAQKAQEIANTCIYGHVDVKGTPWGWVGQNIFQTKRSDYIKGSDWNSVIYGWWDEYKVYKFGSPFRKILDITLRWFGRIQSMLVAVTPTIL</sequence>
<name>A0ABD2NP34_9CUCU</name>
<dbReference type="SUPFAM" id="SSF55797">
    <property type="entry name" value="PR-1-like"/>
    <property type="match status" value="1"/>
</dbReference>
<evidence type="ECO:0000256" key="3">
    <source>
        <dbReference type="SAM" id="SignalP"/>
    </source>
</evidence>
<feature type="domain" description="SCP" evidence="4">
    <location>
        <begin position="34"/>
        <end position="153"/>
    </location>
</feature>
<feature type="chain" id="PRO_5044873302" description="SCP domain-containing protein" evidence="3">
    <location>
        <begin position="21"/>
        <end position="163"/>
    </location>
</feature>
<protein>
    <recommendedName>
        <fullName evidence="4">SCP domain-containing protein</fullName>
    </recommendedName>
</protein>
<evidence type="ECO:0000313" key="6">
    <source>
        <dbReference type="Proteomes" id="UP001516400"/>
    </source>
</evidence>